<dbReference type="Gene3D" id="3.40.50.10310">
    <property type="entry name" value="Creatininase"/>
    <property type="match status" value="1"/>
</dbReference>
<dbReference type="Pfam" id="PF02633">
    <property type="entry name" value="Creatininase"/>
    <property type="match status" value="1"/>
</dbReference>
<reference evidence="6 7" key="1">
    <citation type="submission" date="2016-10" db="EMBL/GenBank/DDBJ databases">
        <title>Complete Genome Sequence of Peptococcaceae strain DCMF.</title>
        <authorList>
            <person name="Edwards R.J."/>
            <person name="Holland S.I."/>
            <person name="Deshpande N.P."/>
            <person name="Wong Y.K."/>
            <person name="Ertan H."/>
            <person name="Manefield M."/>
            <person name="Russell T.L."/>
            <person name="Lee M.J."/>
        </authorList>
    </citation>
    <scope>NUCLEOTIDE SEQUENCE [LARGE SCALE GENOMIC DNA]</scope>
    <source>
        <strain evidence="6 7">DCMF</strain>
    </source>
</reference>
<proteinExistence type="inferred from homology"/>
<accession>A0A3G1KZR7</accession>
<dbReference type="AlphaFoldDB" id="A0A3G1KZR7"/>
<dbReference type="Proteomes" id="UP000323521">
    <property type="component" value="Chromosome"/>
</dbReference>
<dbReference type="GO" id="GO:0009231">
    <property type="term" value="P:riboflavin biosynthetic process"/>
    <property type="evidence" value="ECO:0007669"/>
    <property type="project" value="TreeGrafter"/>
</dbReference>
<dbReference type="SUPFAM" id="SSF102215">
    <property type="entry name" value="Creatininase"/>
    <property type="match status" value="1"/>
</dbReference>
<comment type="similarity">
    <text evidence="5">Belongs to the creatininase superfamily.</text>
</comment>
<sequence length="245" mass="27403">MTKTELLKMSWMEFEEARHRTDLVIVPVGSIEVFGPHLPLGSDTLIAGRLAIRLSEMIKALVAPVVPVGYTRPLMEFPGSLTVTPDQLGQYLQGICTSLIGWGFKKILFFNTHRRNVPIIDHLCLEYLKPQNIKAAQIFWWQMVENNGRQLMTSPDSPYGHAGEACTAVLMEVAPELVNMNAAVQGKVKKKSRYGEIFSYSSYRENADSGVIGYPDQATPEKGREVVKICLERIAGFVQEEMGEN</sequence>
<dbReference type="RefSeq" id="WP_148137260.1">
    <property type="nucleotide sequence ID" value="NZ_CP017634.1"/>
</dbReference>
<dbReference type="KEGG" id="fwa:DCMF_26740"/>
<dbReference type="PANTHER" id="PTHR35005:SF1">
    <property type="entry name" value="2-AMINO-5-FORMYLAMINO-6-RIBOSYLAMINOPYRIMIDIN-4(3H)-ONE 5'-MONOPHOSPHATE DEFORMYLASE"/>
    <property type="match status" value="1"/>
</dbReference>
<dbReference type="OrthoDB" id="9801445at2"/>
<keyword evidence="2" id="KW-0479">Metal-binding</keyword>
<evidence type="ECO:0000313" key="7">
    <source>
        <dbReference type="Proteomes" id="UP000323521"/>
    </source>
</evidence>
<evidence type="ECO:0000256" key="1">
    <source>
        <dbReference type="ARBA" id="ARBA00001947"/>
    </source>
</evidence>
<keyword evidence="3" id="KW-0378">Hydrolase</keyword>
<dbReference type="EMBL" id="CP017634">
    <property type="protein sequence ID" value="ATW27874.1"/>
    <property type="molecule type" value="Genomic_DNA"/>
</dbReference>
<evidence type="ECO:0000313" key="6">
    <source>
        <dbReference type="EMBL" id="ATW27874.1"/>
    </source>
</evidence>
<dbReference type="GO" id="GO:0046872">
    <property type="term" value="F:metal ion binding"/>
    <property type="evidence" value="ECO:0007669"/>
    <property type="project" value="UniProtKB-KW"/>
</dbReference>
<gene>
    <name evidence="6" type="ORF">DCMF_26740</name>
</gene>
<dbReference type="InterPro" id="IPR024087">
    <property type="entry name" value="Creatininase-like_sf"/>
</dbReference>
<evidence type="ECO:0000256" key="5">
    <source>
        <dbReference type="ARBA" id="ARBA00024029"/>
    </source>
</evidence>
<organism evidence="6 7">
    <name type="scientific">Formimonas warabiya</name>
    <dbReference type="NCBI Taxonomy" id="1761012"/>
    <lineage>
        <taxon>Bacteria</taxon>
        <taxon>Bacillati</taxon>
        <taxon>Bacillota</taxon>
        <taxon>Clostridia</taxon>
        <taxon>Eubacteriales</taxon>
        <taxon>Peptococcaceae</taxon>
        <taxon>Candidatus Formimonas</taxon>
    </lineage>
</organism>
<evidence type="ECO:0008006" key="8">
    <source>
        <dbReference type="Google" id="ProtNLM"/>
    </source>
</evidence>
<keyword evidence="7" id="KW-1185">Reference proteome</keyword>
<dbReference type="InterPro" id="IPR003785">
    <property type="entry name" value="Creatininase/forma_Hydrolase"/>
</dbReference>
<evidence type="ECO:0000256" key="3">
    <source>
        <dbReference type="ARBA" id="ARBA00022801"/>
    </source>
</evidence>
<protein>
    <recommendedName>
        <fullName evidence="8">Creatininase family protein</fullName>
    </recommendedName>
</protein>
<evidence type="ECO:0000256" key="4">
    <source>
        <dbReference type="ARBA" id="ARBA00022833"/>
    </source>
</evidence>
<dbReference type="GO" id="GO:0016811">
    <property type="term" value="F:hydrolase activity, acting on carbon-nitrogen (but not peptide) bonds, in linear amides"/>
    <property type="evidence" value="ECO:0007669"/>
    <property type="project" value="TreeGrafter"/>
</dbReference>
<dbReference type="PANTHER" id="PTHR35005">
    <property type="entry name" value="3-DEHYDRO-SCYLLO-INOSOSE HYDROLASE"/>
    <property type="match status" value="1"/>
</dbReference>
<evidence type="ECO:0000256" key="2">
    <source>
        <dbReference type="ARBA" id="ARBA00022723"/>
    </source>
</evidence>
<name>A0A3G1KZR7_FORW1</name>
<keyword evidence="4" id="KW-0862">Zinc</keyword>
<comment type="cofactor">
    <cofactor evidence="1">
        <name>Zn(2+)</name>
        <dbReference type="ChEBI" id="CHEBI:29105"/>
    </cofactor>
</comment>